<organism evidence="1 2">
    <name type="scientific">Pseudoalteromonas aurantia 208</name>
    <dbReference type="NCBI Taxonomy" id="1314867"/>
    <lineage>
        <taxon>Bacteria</taxon>
        <taxon>Pseudomonadati</taxon>
        <taxon>Pseudomonadota</taxon>
        <taxon>Gammaproteobacteria</taxon>
        <taxon>Alteromonadales</taxon>
        <taxon>Pseudoalteromonadaceae</taxon>
        <taxon>Pseudoalteromonas</taxon>
    </lineage>
</organism>
<dbReference type="Proteomes" id="UP000615755">
    <property type="component" value="Unassembled WGS sequence"/>
</dbReference>
<dbReference type="InterPro" id="IPR045584">
    <property type="entry name" value="Pilin-like"/>
</dbReference>
<dbReference type="Gene3D" id="3.30.700.10">
    <property type="entry name" value="Glycoprotein, Type 4 Pilin"/>
    <property type="match status" value="1"/>
</dbReference>
<dbReference type="RefSeq" id="WP_318782627.1">
    <property type="nucleotide sequence ID" value="NZ_AQGV01000013.1"/>
</dbReference>
<dbReference type="InterPro" id="IPR031982">
    <property type="entry name" value="PilE-like"/>
</dbReference>
<protein>
    <submittedName>
        <fullName evidence="1">Type IV pilus assembly protein PilE</fullName>
    </submittedName>
</protein>
<sequence>MQLRLSKGFTLTELLISVLIVAVLGSLAMPSYFEYVQESRRSEAQQKMLQVAALLERIYSRNGGYPDSSQFNITLTTQGYNFKYLNQDKPQDGGNFRSRAFTLSAVAIVGGPQITDRCGTLTLNHQGMKGAVSDDCW</sequence>
<comment type="caution">
    <text evidence="1">The sequence shown here is derived from an EMBL/GenBank/DDBJ whole genome shotgun (WGS) entry which is preliminary data.</text>
</comment>
<accession>A0ABR9EFE6</accession>
<dbReference type="PANTHER" id="PTHR30093">
    <property type="entry name" value="GENERAL SECRETION PATHWAY PROTEIN G"/>
    <property type="match status" value="1"/>
</dbReference>
<dbReference type="NCBIfam" id="TIGR02532">
    <property type="entry name" value="IV_pilin_GFxxxE"/>
    <property type="match status" value="1"/>
</dbReference>
<proteinExistence type="predicted"/>
<evidence type="ECO:0000313" key="1">
    <source>
        <dbReference type="EMBL" id="MBE0369690.1"/>
    </source>
</evidence>
<dbReference type="EMBL" id="AQGV01000013">
    <property type="protein sequence ID" value="MBE0369690.1"/>
    <property type="molecule type" value="Genomic_DNA"/>
</dbReference>
<keyword evidence="2" id="KW-1185">Reference proteome</keyword>
<evidence type="ECO:0000313" key="2">
    <source>
        <dbReference type="Proteomes" id="UP000615755"/>
    </source>
</evidence>
<dbReference type="Pfam" id="PF07963">
    <property type="entry name" value="N_methyl"/>
    <property type="match status" value="1"/>
</dbReference>
<gene>
    <name evidence="1" type="primary">pilE</name>
    <name evidence="1" type="ORF">PAUR_a4247</name>
</gene>
<dbReference type="InterPro" id="IPR012902">
    <property type="entry name" value="N_methyl_site"/>
</dbReference>
<name>A0ABR9EFE6_9GAMM</name>
<dbReference type="SUPFAM" id="SSF54523">
    <property type="entry name" value="Pili subunits"/>
    <property type="match status" value="1"/>
</dbReference>
<dbReference type="Pfam" id="PF16732">
    <property type="entry name" value="ComP_DUS"/>
    <property type="match status" value="1"/>
</dbReference>
<reference evidence="1 2" key="1">
    <citation type="submission" date="2015-03" db="EMBL/GenBank/DDBJ databases">
        <title>Genome sequence of Pseudoalteromonas aurantia.</title>
        <authorList>
            <person name="Xie B.-B."/>
            <person name="Rong J.-C."/>
            <person name="Qin Q.-L."/>
            <person name="Zhang Y.-Z."/>
        </authorList>
    </citation>
    <scope>NUCLEOTIDE SEQUENCE [LARGE SCALE GENOMIC DNA]</scope>
    <source>
        <strain evidence="1 2">208</strain>
    </source>
</reference>
<dbReference type="PANTHER" id="PTHR30093:SF47">
    <property type="entry name" value="TYPE IV PILUS NON-CORE MINOR PILIN PILE"/>
    <property type="match status" value="1"/>
</dbReference>